<reference evidence="2" key="1">
    <citation type="journal article" date="2013" name="Genome Announc.">
        <title>Draft genome sequence of the grapevine dieback fungus Eutypa lata UCR-EL1.</title>
        <authorList>
            <person name="Blanco-Ulate B."/>
            <person name="Rolshausen P.E."/>
            <person name="Cantu D."/>
        </authorList>
    </citation>
    <scope>NUCLEOTIDE SEQUENCE [LARGE SCALE GENOMIC DNA]</scope>
    <source>
        <strain evidence="2">UCR-EL1</strain>
    </source>
</reference>
<accession>M7TRJ4</accession>
<evidence type="ECO:0000313" key="2">
    <source>
        <dbReference type="Proteomes" id="UP000012174"/>
    </source>
</evidence>
<dbReference type="Proteomes" id="UP000012174">
    <property type="component" value="Unassembled WGS sequence"/>
</dbReference>
<dbReference type="AlphaFoldDB" id="M7TRJ4"/>
<dbReference type="KEGG" id="ela:UCREL1_358"/>
<organism evidence="1 2">
    <name type="scientific">Eutypa lata (strain UCR-EL1)</name>
    <name type="common">Grapevine dieback disease fungus</name>
    <name type="synonym">Eutypa armeniacae</name>
    <dbReference type="NCBI Taxonomy" id="1287681"/>
    <lineage>
        <taxon>Eukaryota</taxon>
        <taxon>Fungi</taxon>
        <taxon>Dikarya</taxon>
        <taxon>Ascomycota</taxon>
        <taxon>Pezizomycotina</taxon>
        <taxon>Sordariomycetes</taxon>
        <taxon>Xylariomycetidae</taxon>
        <taxon>Xylariales</taxon>
        <taxon>Diatrypaceae</taxon>
        <taxon>Eutypa</taxon>
    </lineage>
</organism>
<dbReference type="eggNOG" id="ENOG502TGG8">
    <property type="taxonomic scope" value="Eukaryota"/>
</dbReference>
<protein>
    <submittedName>
        <fullName evidence="1">Uncharacterized protein</fullName>
    </submittedName>
</protein>
<proteinExistence type="predicted"/>
<sequence>MIKMSPITVINNTAEKIYVSITVSTEDNGGTESDEWRDLDAHGGSNTWGRTSKQVIRFTRSLTPGVLVETVLGVPDTTVNIY</sequence>
<dbReference type="EMBL" id="KB705426">
    <property type="protein sequence ID" value="EMR72586.1"/>
    <property type="molecule type" value="Genomic_DNA"/>
</dbReference>
<name>M7TRJ4_EUTLA</name>
<evidence type="ECO:0000313" key="1">
    <source>
        <dbReference type="EMBL" id="EMR72586.1"/>
    </source>
</evidence>
<dbReference type="HOGENOM" id="CLU_150837_0_0_1"/>
<dbReference type="OrthoDB" id="3514511at2759"/>
<gene>
    <name evidence="1" type="ORF">UCREL1_358</name>
</gene>
<keyword evidence="2" id="KW-1185">Reference proteome</keyword>